<feature type="coiled-coil region" evidence="1">
    <location>
        <begin position="300"/>
        <end position="415"/>
    </location>
</feature>
<keyword evidence="1" id="KW-0175">Coiled coil</keyword>
<protein>
    <submittedName>
        <fullName evidence="2">Uncharacterized protein</fullName>
    </submittedName>
</protein>
<sequence>MESFEKTIEDLNSKTIKTIEEQKLYFAKSIHKLANETIIHNAKVDEIFSKQFCDMFKEHKYKTLNPHIVVEMKDGKPLKVIDSWNHDEGILPNIKFVSEYYVLEGLELDETFMSNFFGVPSLKLEGMTRNWNLKINTLGNIITSNNHNIFNLKKKFKRDIHMSLNLFPNSSKKETNTFCGRSYWFEVDNYMNLYHPESGLYLMFNKIPFPDIAFILRDHTYLSKKTNYLNFEFNKSVYDSIDNRDKFLENINELIPPNYQEEIIIFKKLRDLMVFSKENINKDLNLDNSIEVIDSRDKLIETYKLNINILNDKLAKLFENYNEIKQLYDDQNTDLKDTQRKLIDLEKKEEISESDEILNLKKEIVDLKFNIFELQKQLFSDELTHETVTQLNKNYIELELKHKKLKDQNKNLTNKFIKNKELIKNKDKFNNELNEELLIREKIITDKDILILELKKKLESKESESDKLKSMIKNKESCDDFTLEKALNERIQELEMNNKELTQINQKLHEKLKKITLEMNKIKSLMNSF</sequence>
<dbReference type="AlphaFoldDB" id="A0A6C0ADH5"/>
<name>A0A6C0ADH5_9ZZZZ</name>
<evidence type="ECO:0000313" key="2">
    <source>
        <dbReference type="EMBL" id="QHS77520.1"/>
    </source>
</evidence>
<feature type="coiled-coil region" evidence="1">
    <location>
        <begin position="451"/>
        <end position="525"/>
    </location>
</feature>
<organism evidence="2">
    <name type="scientific">viral metagenome</name>
    <dbReference type="NCBI Taxonomy" id="1070528"/>
    <lineage>
        <taxon>unclassified sequences</taxon>
        <taxon>metagenomes</taxon>
        <taxon>organismal metagenomes</taxon>
    </lineage>
</organism>
<accession>A0A6C0ADH5</accession>
<evidence type="ECO:0000256" key="1">
    <source>
        <dbReference type="SAM" id="Coils"/>
    </source>
</evidence>
<proteinExistence type="predicted"/>
<reference evidence="2" key="1">
    <citation type="journal article" date="2020" name="Nature">
        <title>Giant virus diversity and host interactions through global metagenomics.</title>
        <authorList>
            <person name="Schulz F."/>
            <person name="Roux S."/>
            <person name="Paez-Espino D."/>
            <person name="Jungbluth S."/>
            <person name="Walsh D.A."/>
            <person name="Denef V.J."/>
            <person name="McMahon K.D."/>
            <person name="Konstantinidis K.T."/>
            <person name="Eloe-Fadrosh E.A."/>
            <person name="Kyrpides N.C."/>
            <person name="Woyke T."/>
        </authorList>
    </citation>
    <scope>NUCLEOTIDE SEQUENCE</scope>
    <source>
        <strain evidence="2">GVMAG-S-1004661-13</strain>
    </source>
</reference>
<dbReference type="EMBL" id="MN740552">
    <property type="protein sequence ID" value="QHS77520.1"/>
    <property type="molecule type" value="Genomic_DNA"/>
</dbReference>